<reference evidence="2" key="1">
    <citation type="journal article" date="2024" name="Proc. Natl. Acad. Sci. U.S.A.">
        <title>Extraordinary preservation of gene collinearity over three hundred million years revealed in homosporous lycophytes.</title>
        <authorList>
            <person name="Li C."/>
            <person name="Wickell D."/>
            <person name="Kuo L.Y."/>
            <person name="Chen X."/>
            <person name="Nie B."/>
            <person name="Liao X."/>
            <person name="Peng D."/>
            <person name="Ji J."/>
            <person name="Jenkins J."/>
            <person name="Williams M."/>
            <person name="Shu S."/>
            <person name="Plott C."/>
            <person name="Barry K."/>
            <person name="Rajasekar S."/>
            <person name="Grimwood J."/>
            <person name="Han X."/>
            <person name="Sun S."/>
            <person name="Hou Z."/>
            <person name="He W."/>
            <person name="Dai G."/>
            <person name="Sun C."/>
            <person name="Schmutz J."/>
            <person name="Leebens-Mack J.H."/>
            <person name="Li F.W."/>
            <person name="Wang L."/>
        </authorList>
    </citation>
    <scope>NUCLEOTIDE SEQUENCE [LARGE SCALE GENOMIC DNA]</scope>
    <source>
        <strain evidence="2">cv. PW_Plant_1</strain>
    </source>
</reference>
<organism evidence="1 2">
    <name type="scientific">Diphasiastrum complanatum</name>
    <name type="common">Issler's clubmoss</name>
    <name type="synonym">Lycopodium complanatum</name>
    <dbReference type="NCBI Taxonomy" id="34168"/>
    <lineage>
        <taxon>Eukaryota</taxon>
        <taxon>Viridiplantae</taxon>
        <taxon>Streptophyta</taxon>
        <taxon>Embryophyta</taxon>
        <taxon>Tracheophyta</taxon>
        <taxon>Lycopodiopsida</taxon>
        <taxon>Lycopodiales</taxon>
        <taxon>Lycopodiaceae</taxon>
        <taxon>Lycopodioideae</taxon>
        <taxon>Diphasiastrum</taxon>
    </lineage>
</organism>
<gene>
    <name evidence="1" type="ORF">O6H91_10G075400</name>
</gene>
<dbReference type="EMBL" id="CM055101">
    <property type="protein sequence ID" value="KAJ7541767.1"/>
    <property type="molecule type" value="Genomic_DNA"/>
</dbReference>
<evidence type="ECO:0000313" key="1">
    <source>
        <dbReference type="EMBL" id="KAJ7541767.1"/>
    </source>
</evidence>
<name>A0ACC2CIF9_DIPCM</name>
<keyword evidence="2" id="KW-1185">Reference proteome</keyword>
<proteinExistence type="predicted"/>
<sequence length="1025" mass="112270">MHERLKMRRARQSKKPRTHVKPVVGTLVWIRRRNGSWWPGRIISTDELSSSHIMSQRSGTPVKLLGREDASVDWYNVEKSKRVKAFRCGEFDECIETAKALGGVSGKRREKYARREDAILDAIELEKKQLELMACFSETFAPDRNTKGPLKQEKLDAVVTSITSESSFDLVPVNEAGITFSKSVHHKQGRINAGGPDIDLEDEGTGSIPRMKGLHDLGMISGYHNTKKLESNVMLDGGCEGSVLSEACARPSPGNGTASHNSKNFSPWSKKKLTPNRCWEDGGLKRRDRRKPLTQVLESMTKLTMPVITNGKLVKCENLLVVQPKVRGTGCGPVAPAVADDTSSQEDAIKPKDELITENHKFGCLGPSKLEAGTAGLISTSACPVPLECTTVRRRKLSCLNSGDKDLSLISSSLSSHVSRPSTFVTSACMSTSAMECLSQHDDHFCKAMNGVRKHSSCFACSSSLGRGCGKPLSSKDANRLAFPRRIDGLNLMNATQPVHKALLYSDSSYTKLEGGQTLSSRCCSTDKSENFMEDEHLLSKSSQIKEQELLSTRKHQDATQLFQGVSEKMKNKIDEISNTYLVKRMRPPLNKCSTKCICCQDGPYSGVCKRPKLGLQSSLKGGTELGSYEESEPVLESLEHVEGQKKTWARGVMVQSASASKEGKVPVEEDDSGSLAQVQCDVNNENLGRAEYGVAKKICLVGRKDDFVSSMCQGSSANALLYSQPPSNALHISENNKFDDAIEVGPSTPDLGKGHCKFCQGKGSFQANSIFNMAEDALNRQESTRLMVSLFSGVTGQDVVGYTVQVEVLDRIVSAGTPVDILHPVWRTARRTARQRVPRSCTDHAIQYSRSCSEQGEDLKHQVNLVGVSAQKYNPISRQNSLSYASTGGTGFRRGILPGKVCSRLDKESLSKKLLRRACLSSKRTRVLSSIAEGKVRNESLHVGMNAPSRVMQSVEEDARKIFVNRAIPDSQLKNLESGLELVPFIDTTHVTSPPFFSPTSHKEVATCIPVSVAFSRLKAVVCV</sequence>
<comment type="caution">
    <text evidence="1">The sequence shown here is derived from an EMBL/GenBank/DDBJ whole genome shotgun (WGS) entry which is preliminary data.</text>
</comment>
<dbReference type="Proteomes" id="UP001162992">
    <property type="component" value="Chromosome 10"/>
</dbReference>
<evidence type="ECO:0000313" key="2">
    <source>
        <dbReference type="Proteomes" id="UP001162992"/>
    </source>
</evidence>
<protein>
    <submittedName>
        <fullName evidence="1">Uncharacterized protein</fullName>
    </submittedName>
</protein>
<accession>A0ACC2CIF9</accession>